<reference evidence="1 2" key="1">
    <citation type="journal article" date="2022" name="Genome Biol. Evol.">
        <title>The Spruce Budworm Genome: Reconstructing the Evolutionary History of Antifreeze Proteins.</title>
        <authorList>
            <person name="Beliveau C."/>
            <person name="Gagne P."/>
            <person name="Picq S."/>
            <person name="Vernygora O."/>
            <person name="Keeling C.I."/>
            <person name="Pinkney K."/>
            <person name="Doucet D."/>
            <person name="Wen F."/>
            <person name="Johnston J.S."/>
            <person name="Maaroufi H."/>
            <person name="Boyle B."/>
            <person name="Laroche J."/>
            <person name="Dewar K."/>
            <person name="Juretic N."/>
            <person name="Blackburn G."/>
            <person name="Nisole A."/>
            <person name="Brunet B."/>
            <person name="Brandao M."/>
            <person name="Lumley L."/>
            <person name="Duan J."/>
            <person name="Quan G."/>
            <person name="Lucarotti C.J."/>
            <person name="Roe A.D."/>
            <person name="Sperling F.A.H."/>
            <person name="Levesque R.C."/>
            <person name="Cusson M."/>
        </authorList>
    </citation>
    <scope>NUCLEOTIDE SEQUENCE [LARGE SCALE GENOMIC DNA]</scope>
    <source>
        <strain evidence="1">Glfc:IPQL:Cfum</strain>
    </source>
</reference>
<gene>
    <name evidence="1" type="ORF">MSG28_010811</name>
</gene>
<evidence type="ECO:0000313" key="2">
    <source>
        <dbReference type="Proteomes" id="UP001064048"/>
    </source>
</evidence>
<sequence length="193" mass="21597">MTKSESVLRDCSSQGVEESVFISANKLHLTVGVMSLMDDEEKLLATTLLTDAKEKVIIMKGLAYMKNNPEKIDVLYAKVEECGSQSGSLQQVADGVVDHFHSKGLMKKEEFGRKNVNLHVTLLNSRYRARASSQDVRTRQRIFRQSFDGTQILEKFGDYEFGVMEFGDIHLSQFGDIGADGYYLPLSIVSCAQ</sequence>
<accession>A0ACC0KPF9</accession>
<dbReference type="EMBL" id="CM046118">
    <property type="protein sequence ID" value="KAI8438190.1"/>
    <property type="molecule type" value="Genomic_DNA"/>
</dbReference>
<organism evidence="1 2">
    <name type="scientific">Choristoneura fumiferana</name>
    <name type="common">Spruce budworm moth</name>
    <name type="synonym">Archips fumiferana</name>
    <dbReference type="NCBI Taxonomy" id="7141"/>
    <lineage>
        <taxon>Eukaryota</taxon>
        <taxon>Metazoa</taxon>
        <taxon>Ecdysozoa</taxon>
        <taxon>Arthropoda</taxon>
        <taxon>Hexapoda</taxon>
        <taxon>Insecta</taxon>
        <taxon>Pterygota</taxon>
        <taxon>Neoptera</taxon>
        <taxon>Endopterygota</taxon>
        <taxon>Lepidoptera</taxon>
        <taxon>Glossata</taxon>
        <taxon>Ditrysia</taxon>
        <taxon>Tortricoidea</taxon>
        <taxon>Tortricidae</taxon>
        <taxon>Tortricinae</taxon>
        <taxon>Choristoneura</taxon>
    </lineage>
</organism>
<name>A0ACC0KPF9_CHOFU</name>
<proteinExistence type="predicted"/>
<dbReference type="Proteomes" id="UP001064048">
    <property type="component" value="Chromosome 18"/>
</dbReference>
<comment type="caution">
    <text evidence="1">The sequence shown here is derived from an EMBL/GenBank/DDBJ whole genome shotgun (WGS) entry which is preliminary data.</text>
</comment>
<protein>
    <submittedName>
        <fullName evidence="1">Uncharacterized protein</fullName>
    </submittedName>
</protein>
<evidence type="ECO:0000313" key="1">
    <source>
        <dbReference type="EMBL" id="KAI8438190.1"/>
    </source>
</evidence>
<keyword evidence="2" id="KW-1185">Reference proteome</keyword>